<reference evidence="1 2" key="2">
    <citation type="submission" date="2019-08" db="EMBL/GenBank/DDBJ databases">
        <authorList>
            <person name="Henke P."/>
        </authorList>
    </citation>
    <scope>NUCLEOTIDE SEQUENCE [LARGE SCALE GENOMIC DNA]</scope>
    <source>
        <strain evidence="1">Phe10_nw2017</strain>
    </source>
</reference>
<sequence length="187" mass="20024">MSQNPNSSVGGGEAGRPVFEELQPVSSAAFRVELYACHMVTSNCGAIPDSFVICQGQHITDVFRRCSEGVDEVHPCGVRQAAVDLWLGSMGIELDLVPADCGYSAKAAVCAVFRQLSNDAGNESESLMESEFFTGIEEQLHTEADSEQWFSCGDGIAEWLEELELSEGVHGMSEGTDSGEDDAIGVH</sequence>
<reference evidence="1 2" key="1">
    <citation type="submission" date="2019-08" db="EMBL/GenBank/DDBJ databases">
        <title>100 year-old enigma solved: identification of Planctomyces bekefii, the type genus and species of the phylum Planctomycetes.</title>
        <authorList>
            <person name="Svetlana D.N."/>
            <person name="Overmann J."/>
        </authorList>
    </citation>
    <scope>NUCLEOTIDE SEQUENCE [LARGE SCALE GENOMIC DNA]</scope>
    <source>
        <strain evidence="1">Phe10_nw2017</strain>
    </source>
</reference>
<dbReference type="EMBL" id="SRHE01000156">
    <property type="protein sequence ID" value="TWW09879.1"/>
    <property type="molecule type" value="Genomic_DNA"/>
</dbReference>
<evidence type="ECO:0000313" key="2">
    <source>
        <dbReference type="Proteomes" id="UP000321083"/>
    </source>
</evidence>
<dbReference type="Proteomes" id="UP000321083">
    <property type="component" value="Unassembled WGS sequence"/>
</dbReference>
<comment type="caution">
    <text evidence="1">The sequence shown here is derived from an EMBL/GenBank/DDBJ whole genome shotgun (WGS) entry which is preliminary data.</text>
</comment>
<gene>
    <name evidence="1" type="ORF">E3A20_09950</name>
</gene>
<evidence type="ECO:0000313" key="1">
    <source>
        <dbReference type="EMBL" id="TWW09879.1"/>
    </source>
</evidence>
<name>A0A5C6M6V1_9PLAN</name>
<dbReference type="AlphaFoldDB" id="A0A5C6M6V1"/>
<keyword evidence="2" id="KW-1185">Reference proteome</keyword>
<organism evidence="1 2">
    <name type="scientific">Planctomyces bekefii</name>
    <dbReference type="NCBI Taxonomy" id="1653850"/>
    <lineage>
        <taxon>Bacteria</taxon>
        <taxon>Pseudomonadati</taxon>
        <taxon>Planctomycetota</taxon>
        <taxon>Planctomycetia</taxon>
        <taxon>Planctomycetales</taxon>
        <taxon>Planctomycetaceae</taxon>
        <taxon>Planctomyces</taxon>
    </lineage>
</organism>
<accession>A0A5C6M6V1</accession>
<proteinExistence type="predicted"/>
<protein>
    <submittedName>
        <fullName evidence="1">Uncharacterized protein</fullName>
    </submittedName>
</protein>